<comment type="catalytic activity">
    <reaction evidence="10">
        <text>L-seryl-[protein] + ATP = O-phospho-L-seryl-[protein] + ADP + H(+)</text>
        <dbReference type="Rhea" id="RHEA:17989"/>
        <dbReference type="Rhea" id="RHEA-COMP:9863"/>
        <dbReference type="Rhea" id="RHEA-COMP:11604"/>
        <dbReference type="ChEBI" id="CHEBI:15378"/>
        <dbReference type="ChEBI" id="CHEBI:29999"/>
        <dbReference type="ChEBI" id="CHEBI:30616"/>
        <dbReference type="ChEBI" id="CHEBI:83421"/>
        <dbReference type="ChEBI" id="CHEBI:456216"/>
        <dbReference type="EC" id="2.7.11.1"/>
    </reaction>
</comment>
<evidence type="ECO:0000256" key="10">
    <source>
        <dbReference type="ARBA" id="ARBA00048679"/>
    </source>
</evidence>
<feature type="region of interest" description="Disordered" evidence="12">
    <location>
        <begin position="510"/>
        <end position="575"/>
    </location>
</feature>
<dbReference type="EMBL" id="JANKHO010000081">
    <property type="protein sequence ID" value="KAJ3515785.1"/>
    <property type="molecule type" value="Genomic_DNA"/>
</dbReference>
<dbReference type="InterPro" id="IPR053235">
    <property type="entry name" value="Ser_Thr_kinase"/>
</dbReference>
<keyword evidence="4" id="KW-0479">Metal-binding</keyword>
<evidence type="ECO:0000256" key="1">
    <source>
        <dbReference type="ARBA" id="ARBA00012513"/>
    </source>
</evidence>
<dbReference type="GO" id="GO:0046872">
    <property type="term" value="F:metal ion binding"/>
    <property type="evidence" value="ECO:0007669"/>
    <property type="project" value="UniProtKB-KW"/>
</dbReference>
<feature type="compositionally biased region" description="Polar residues" evidence="12">
    <location>
        <begin position="289"/>
        <end position="305"/>
    </location>
</feature>
<feature type="compositionally biased region" description="Low complexity" evidence="12">
    <location>
        <begin position="512"/>
        <end position="532"/>
    </location>
</feature>
<dbReference type="InterPro" id="IPR008271">
    <property type="entry name" value="Ser/Thr_kinase_AS"/>
</dbReference>
<feature type="region of interest" description="Disordered" evidence="12">
    <location>
        <begin position="1"/>
        <end position="21"/>
    </location>
</feature>
<accession>A0A9W8TF10</accession>
<dbReference type="SUPFAM" id="SSF56112">
    <property type="entry name" value="Protein kinase-like (PK-like)"/>
    <property type="match status" value="1"/>
</dbReference>
<keyword evidence="5 11" id="KW-0547">Nucleotide-binding</keyword>
<evidence type="ECO:0000313" key="15">
    <source>
        <dbReference type="Proteomes" id="UP001148786"/>
    </source>
</evidence>
<evidence type="ECO:0000256" key="8">
    <source>
        <dbReference type="ARBA" id="ARBA00025754"/>
    </source>
</evidence>
<dbReference type="PROSITE" id="PS00108">
    <property type="entry name" value="PROTEIN_KINASE_ST"/>
    <property type="match status" value="1"/>
</dbReference>
<feature type="compositionally biased region" description="Polar residues" evidence="12">
    <location>
        <begin position="545"/>
        <end position="568"/>
    </location>
</feature>
<evidence type="ECO:0000256" key="5">
    <source>
        <dbReference type="ARBA" id="ARBA00022741"/>
    </source>
</evidence>
<dbReference type="InterPro" id="IPR017441">
    <property type="entry name" value="Protein_kinase_ATP_BS"/>
</dbReference>
<evidence type="ECO:0000256" key="2">
    <source>
        <dbReference type="ARBA" id="ARBA00022527"/>
    </source>
</evidence>
<comment type="caution">
    <text evidence="14">The sequence shown here is derived from an EMBL/GenBank/DDBJ whole genome shotgun (WGS) entry which is preliminary data.</text>
</comment>
<dbReference type="EC" id="2.7.11.1" evidence="1"/>
<dbReference type="FunFam" id="1.10.510.10:FF:000946">
    <property type="entry name" value="Probable serine/threonine-protein kinase DDB_G0284251"/>
    <property type="match status" value="1"/>
</dbReference>
<keyword evidence="7 11" id="KW-0067">ATP-binding</keyword>
<dbReference type="SMART" id="SM00220">
    <property type="entry name" value="S_TKc"/>
    <property type="match status" value="1"/>
</dbReference>
<evidence type="ECO:0000256" key="9">
    <source>
        <dbReference type="ARBA" id="ARBA00047899"/>
    </source>
</evidence>
<feature type="compositionally biased region" description="Low complexity" evidence="12">
    <location>
        <begin position="1"/>
        <end position="19"/>
    </location>
</feature>
<evidence type="ECO:0000256" key="7">
    <source>
        <dbReference type="ARBA" id="ARBA00022840"/>
    </source>
</evidence>
<sequence length="606" mass="65972">MSTSRPSSTSGPKPGSSKSLNDYQLGDSLGKGAFGQVYRALNWATGETVAVKEIQLSNIPKSELGEIMSEIDLLKNLNHPNIVKYKGFVKTREFLYIILEFCENGSLHNISKRFGKFPENLVAVYISQVLEGLVYLHDQGVIHRDIKGANILTNKDGTVKLADFGVAAKTGGVTDGAVVGSPYWMAPEVIEQSGATTASDIWSVGCVVIELLEGHPPYHTLDPMPALFRIVQDDCPPIPEGASPIVKDFLYHCFQKDCNLRISGKKLLKHPWMVSARRQMADGKDKSGDNTGDDSTATYNGVPKRNSNYNYDEAVLKVQEWNEALKSPSKLSKPPARNPRPSSPTQQRAGADLLQPPSQLPIALHAPSAQAAWKAAVAPGKVGINLVEKIQPLSFVLQPPEEQTDNWDDDFEEGISFTKLQALEKTNLDDDKHDVEDNAQTIRPNRSPGHKPIALAQAPSAAIQPIVEDYSDLATEEDDDWLQEKVADFKIKNSVRRGLFHPDDIKTIGLTASPGPLSAPLPSLSRKPSRASISPRGTLGPASATAVSSHTRSGSLASTPINSATSAGSFGKAEAQKLQSQAEFGKYTEDDDEDYEDVFWEAECYL</sequence>
<evidence type="ECO:0000256" key="11">
    <source>
        <dbReference type="PROSITE-ProRule" id="PRU10141"/>
    </source>
</evidence>
<feature type="region of interest" description="Disordered" evidence="12">
    <location>
        <begin position="326"/>
        <end position="352"/>
    </location>
</feature>
<dbReference type="OrthoDB" id="8693905at2759"/>
<feature type="compositionally biased region" description="Basic and acidic residues" evidence="12">
    <location>
        <begin position="279"/>
        <end position="288"/>
    </location>
</feature>
<evidence type="ECO:0000256" key="12">
    <source>
        <dbReference type="SAM" id="MobiDB-lite"/>
    </source>
</evidence>
<evidence type="ECO:0000259" key="13">
    <source>
        <dbReference type="PROSITE" id="PS50011"/>
    </source>
</evidence>
<feature type="domain" description="Protein kinase" evidence="13">
    <location>
        <begin position="23"/>
        <end position="273"/>
    </location>
</feature>
<dbReference type="PROSITE" id="PS50011">
    <property type="entry name" value="PROTEIN_KINASE_DOM"/>
    <property type="match status" value="1"/>
</dbReference>
<keyword evidence="6" id="KW-0418">Kinase</keyword>
<dbReference type="GO" id="GO:0005524">
    <property type="term" value="F:ATP binding"/>
    <property type="evidence" value="ECO:0007669"/>
    <property type="project" value="UniProtKB-UniRule"/>
</dbReference>
<keyword evidence="15" id="KW-1185">Reference proteome</keyword>
<reference evidence="14" key="1">
    <citation type="submission" date="2022-07" db="EMBL/GenBank/DDBJ databases">
        <title>Genome Sequence of Agrocybe chaxingu.</title>
        <authorList>
            <person name="Buettner E."/>
        </authorList>
    </citation>
    <scope>NUCLEOTIDE SEQUENCE</scope>
    <source>
        <strain evidence="14">MP-N11</strain>
    </source>
</reference>
<gene>
    <name evidence="14" type="ORF">NLJ89_g1549</name>
</gene>
<dbReference type="PANTHER" id="PTHR24361:SF433">
    <property type="entry name" value="PROTEIN KINASE DOMAIN-CONTAINING PROTEIN"/>
    <property type="match status" value="1"/>
</dbReference>
<evidence type="ECO:0000256" key="4">
    <source>
        <dbReference type="ARBA" id="ARBA00022723"/>
    </source>
</evidence>
<evidence type="ECO:0000256" key="6">
    <source>
        <dbReference type="ARBA" id="ARBA00022777"/>
    </source>
</evidence>
<dbReference type="GO" id="GO:0005737">
    <property type="term" value="C:cytoplasm"/>
    <property type="evidence" value="ECO:0007669"/>
    <property type="project" value="TreeGrafter"/>
</dbReference>
<dbReference type="AlphaFoldDB" id="A0A9W8TF10"/>
<dbReference type="InterPro" id="IPR011009">
    <property type="entry name" value="Kinase-like_dom_sf"/>
</dbReference>
<evidence type="ECO:0000256" key="3">
    <source>
        <dbReference type="ARBA" id="ARBA00022679"/>
    </source>
</evidence>
<dbReference type="Proteomes" id="UP001148786">
    <property type="component" value="Unassembled WGS sequence"/>
</dbReference>
<comment type="similarity">
    <text evidence="8">Belongs to the protein kinase superfamily. STE Ser/Thr protein kinase family.</text>
</comment>
<feature type="binding site" evidence="11">
    <location>
        <position position="52"/>
    </location>
    <ligand>
        <name>ATP</name>
        <dbReference type="ChEBI" id="CHEBI:30616"/>
    </ligand>
</feature>
<name>A0A9W8TF10_9AGAR</name>
<dbReference type="CDD" id="cd06627">
    <property type="entry name" value="STKc_Cdc7_like"/>
    <property type="match status" value="1"/>
</dbReference>
<protein>
    <recommendedName>
        <fullName evidence="1">non-specific serine/threonine protein kinase</fullName>
        <ecNumber evidence="1">2.7.11.1</ecNumber>
    </recommendedName>
</protein>
<comment type="catalytic activity">
    <reaction evidence="9">
        <text>L-threonyl-[protein] + ATP = O-phospho-L-threonyl-[protein] + ADP + H(+)</text>
        <dbReference type="Rhea" id="RHEA:46608"/>
        <dbReference type="Rhea" id="RHEA-COMP:11060"/>
        <dbReference type="Rhea" id="RHEA-COMP:11605"/>
        <dbReference type="ChEBI" id="CHEBI:15378"/>
        <dbReference type="ChEBI" id="CHEBI:30013"/>
        <dbReference type="ChEBI" id="CHEBI:30616"/>
        <dbReference type="ChEBI" id="CHEBI:61977"/>
        <dbReference type="ChEBI" id="CHEBI:456216"/>
        <dbReference type="EC" id="2.7.11.1"/>
    </reaction>
</comment>
<dbReference type="PANTHER" id="PTHR24361">
    <property type="entry name" value="MITOGEN-ACTIVATED KINASE KINASE KINASE"/>
    <property type="match status" value="1"/>
</dbReference>
<feature type="region of interest" description="Disordered" evidence="12">
    <location>
        <begin position="279"/>
        <end position="305"/>
    </location>
</feature>
<dbReference type="Pfam" id="PF00069">
    <property type="entry name" value="Pkinase"/>
    <property type="match status" value="1"/>
</dbReference>
<keyword evidence="3" id="KW-0808">Transferase</keyword>
<proteinExistence type="inferred from homology"/>
<evidence type="ECO:0000313" key="14">
    <source>
        <dbReference type="EMBL" id="KAJ3515785.1"/>
    </source>
</evidence>
<dbReference type="GO" id="GO:0004674">
    <property type="term" value="F:protein serine/threonine kinase activity"/>
    <property type="evidence" value="ECO:0007669"/>
    <property type="project" value="UniProtKB-KW"/>
</dbReference>
<dbReference type="FunFam" id="3.30.200.20:FF:000042">
    <property type="entry name" value="Aurora kinase A"/>
    <property type="match status" value="1"/>
</dbReference>
<dbReference type="Gene3D" id="1.10.510.10">
    <property type="entry name" value="Transferase(Phosphotransferase) domain 1"/>
    <property type="match status" value="1"/>
</dbReference>
<dbReference type="PROSITE" id="PS00107">
    <property type="entry name" value="PROTEIN_KINASE_ATP"/>
    <property type="match status" value="1"/>
</dbReference>
<dbReference type="InterPro" id="IPR000719">
    <property type="entry name" value="Prot_kinase_dom"/>
</dbReference>
<organism evidence="14 15">
    <name type="scientific">Agrocybe chaxingu</name>
    <dbReference type="NCBI Taxonomy" id="84603"/>
    <lineage>
        <taxon>Eukaryota</taxon>
        <taxon>Fungi</taxon>
        <taxon>Dikarya</taxon>
        <taxon>Basidiomycota</taxon>
        <taxon>Agaricomycotina</taxon>
        <taxon>Agaricomycetes</taxon>
        <taxon>Agaricomycetidae</taxon>
        <taxon>Agaricales</taxon>
        <taxon>Agaricineae</taxon>
        <taxon>Strophariaceae</taxon>
        <taxon>Agrocybe</taxon>
    </lineage>
</organism>
<keyword evidence="2" id="KW-0723">Serine/threonine-protein kinase</keyword>